<accession>A0A0D0DAX6</accession>
<dbReference type="InParanoid" id="A0A0D0DAX6"/>
<evidence type="ECO:0000313" key="1">
    <source>
        <dbReference type="EMBL" id="KIK94282.1"/>
    </source>
</evidence>
<dbReference type="EMBL" id="KN825118">
    <property type="protein sequence ID" value="KIK94282.1"/>
    <property type="molecule type" value="Genomic_DNA"/>
</dbReference>
<protein>
    <submittedName>
        <fullName evidence="1">Unplaced genomic scaffold scaffold_296, whole genome shotgun sequence</fullName>
    </submittedName>
</protein>
<organism evidence="1 2">
    <name type="scientific">Paxillus rubicundulus Ve08.2h10</name>
    <dbReference type="NCBI Taxonomy" id="930991"/>
    <lineage>
        <taxon>Eukaryota</taxon>
        <taxon>Fungi</taxon>
        <taxon>Dikarya</taxon>
        <taxon>Basidiomycota</taxon>
        <taxon>Agaricomycotina</taxon>
        <taxon>Agaricomycetes</taxon>
        <taxon>Agaricomycetidae</taxon>
        <taxon>Boletales</taxon>
        <taxon>Paxilineae</taxon>
        <taxon>Paxillaceae</taxon>
        <taxon>Paxillus</taxon>
    </lineage>
</organism>
<proteinExistence type="predicted"/>
<evidence type="ECO:0000313" key="2">
    <source>
        <dbReference type="Proteomes" id="UP000054538"/>
    </source>
</evidence>
<gene>
    <name evidence="1" type="ORF">PAXRUDRAFT_459038</name>
</gene>
<dbReference type="HOGENOM" id="CLU_2558953_0_0_1"/>
<name>A0A0D0DAX6_9AGAM</name>
<dbReference type="AlphaFoldDB" id="A0A0D0DAX6"/>
<dbReference type="Proteomes" id="UP000054538">
    <property type="component" value="Unassembled WGS sequence"/>
</dbReference>
<reference evidence="2" key="2">
    <citation type="submission" date="2015-01" db="EMBL/GenBank/DDBJ databases">
        <title>Evolutionary Origins and Diversification of the Mycorrhizal Mutualists.</title>
        <authorList>
            <consortium name="DOE Joint Genome Institute"/>
            <consortium name="Mycorrhizal Genomics Consortium"/>
            <person name="Kohler A."/>
            <person name="Kuo A."/>
            <person name="Nagy L.G."/>
            <person name="Floudas D."/>
            <person name="Copeland A."/>
            <person name="Barry K.W."/>
            <person name="Cichocki N."/>
            <person name="Veneault-Fourrey C."/>
            <person name="LaButti K."/>
            <person name="Lindquist E.A."/>
            <person name="Lipzen A."/>
            <person name="Lundell T."/>
            <person name="Morin E."/>
            <person name="Murat C."/>
            <person name="Riley R."/>
            <person name="Ohm R."/>
            <person name="Sun H."/>
            <person name="Tunlid A."/>
            <person name="Henrissat B."/>
            <person name="Grigoriev I.V."/>
            <person name="Hibbett D.S."/>
            <person name="Martin F."/>
        </authorList>
    </citation>
    <scope>NUCLEOTIDE SEQUENCE [LARGE SCALE GENOMIC DNA]</scope>
    <source>
        <strain evidence="2">Ve08.2h10</strain>
    </source>
</reference>
<keyword evidence="2" id="KW-1185">Reference proteome</keyword>
<sequence length="82" mass="8708">LSASFHAKSDASHHVCPAEVLSALVYCIDTNGNSQFTGPVQVPSCSSRECILSLSITRTGFHLGREFILSSRPLISAEKAGC</sequence>
<feature type="non-terminal residue" evidence="1">
    <location>
        <position position="1"/>
    </location>
</feature>
<reference evidence="1 2" key="1">
    <citation type="submission" date="2014-04" db="EMBL/GenBank/DDBJ databases">
        <authorList>
            <consortium name="DOE Joint Genome Institute"/>
            <person name="Kuo A."/>
            <person name="Kohler A."/>
            <person name="Jargeat P."/>
            <person name="Nagy L.G."/>
            <person name="Floudas D."/>
            <person name="Copeland A."/>
            <person name="Barry K.W."/>
            <person name="Cichocki N."/>
            <person name="Veneault-Fourrey C."/>
            <person name="LaButti K."/>
            <person name="Lindquist E.A."/>
            <person name="Lipzen A."/>
            <person name="Lundell T."/>
            <person name="Morin E."/>
            <person name="Murat C."/>
            <person name="Sun H."/>
            <person name="Tunlid A."/>
            <person name="Henrissat B."/>
            <person name="Grigoriev I.V."/>
            <person name="Hibbett D.S."/>
            <person name="Martin F."/>
            <person name="Nordberg H.P."/>
            <person name="Cantor M.N."/>
            <person name="Hua S.X."/>
        </authorList>
    </citation>
    <scope>NUCLEOTIDE SEQUENCE [LARGE SCALE GENOMIC DNA]</scope>
    <source>
        <strain evidence="1 2">Ve08.2h10</strain>
    </source>
</reference>